<protein>
    <submittedName>
        <fullName evidence="1">Uncharacterized protein</fullName>
    </submittedName>
</protein>
<dbReference type="AlphaFoldDB" id="A0A4R8R6P7"/>
<proteinExistence type="predicted"/>
<sequence>MDYTCFTLEGGEVSEIKSIHTLDARNNVMLEVVQQMFDLSPTQIHSVIQNERNQLEELLLSKNIRYDALRTALTPSIGKREVAFIFDTMAISDSWYGHEVFDKLIPLFNRKSNHSVLTGDYIGRNEQQDVLFDAFEEAVQPARFIDYRYSNQFYVVYISNISEAAIKTVDKNLRDYQGYAGYADTTCSSRFKTILSTQLVNSFIKHGSTIIQGHEDDRDATEDVNMSGYPFENCGYVCRSVPSSIFGLLLSYKIERPAYRGFERDTEFSLNAVSLNPLPLSEFSIHIEDAKREYLVRDKQGSMLKAGLEGLVTEEIEEVIRSKVSHSYIYNMSHIEQNDTVKFNLVIELPHTSGGEKTRLLASLEYKTKNKTLRLITLY</sequence>
<evidence type="ECO:0000313" key="1">
    <source>
        <dbReference type="EMBL" id="TDZ51875.1"/>
    </source>
</evidence>
<organism evidence="1 2">
    <name type="scientific">Mycobacteroides franklinii</name>
    <dbReference type="NCBI Taxonomy" id="948102"/>
    <lineage>
        <taxon>Bacteria</taxon>
        <taxon>Bacillati</taxon>
        <taxon>Actinomycetota</taxon>
        <taxon>Actinomycetes</taxon>
        <taxon>Mycobacteriales</taxon>
        <taxon>Mycobacteriaceae</taxon>
        <taxon>Mycobacteroides</taxon>
    </lineage>
</organism>
<evidence type="ECO:0000313" key="2">
    <source>
        <dbReference type="Proteomes" id="UP000295165"/>
    </source>
</evidence>
<dbReference type="Proteomes" id="UP000295165">
    <property type="component" value="Unassembled WGS sequence"/>
</dbReference>
<accession>A0A4R8R6P7</accession>
<comment type="caution">
    <text evidence="1">The sequence shown here is derived from an EMBL/GenBank/DDBJ whole genome shotgun (WGS) entry which is preliminary data.</text>
</comment>
<keyword evidence="2" id="KW-1185">Reference proteome</keyword>
<name>A0A4R8R6P7_9MYCO</name>
<dbReference type="EMBL" id="PECC01000026">
    <property type="protein sequence ID" value="TDZ51875.1"/>
    <property type="molecule type" value="Genomic_DNA"/>
</dbReference>
<reference evidence="1 2" key="1">
    <citation type="journal article" date="2019" name="Sci. Rep.">
        <title>Extended insight into the Mycobacterium chelonae-abscessus complex through whole genome sequencing of Mycobacterium salmoniphilum outbreak and Mycobacterium salmoniphilum-like strains.</title>
        <authorList>
            <person name="Behra P.R.K."/>
            <person name="Das S."/>
            <person name="Pettersson B.M.F."/>
            <person name="Shirreff L."/>
            <person name="DuCote T."/>
            <person name="Jacobsson K.G."/>
            <person name="Ennis D.G."/>
            <person name="Kirsebom L.A."/>
        </authorList>
    </citation>
    <scope>NUCLEOTIDE SEQUENCE [LARGE SCALE GENOMIC DNA]</scope>
    <source>
        <strain evidence="1 2">CCUG 63697</strain>
    </source>
</reference>
<gene>
    <name evidence="1" type="ORF">CCUG63697_00345</name>
</gene>